<dbReference type="Proteomes" id="UP001139028">
    <property type="component" value="Unassembled WGS sequence"/>
</dbReference>
<proteinExistence type="predicted"/>
<accession>A0A9X2J8F7</accession>
<name>A0A9X2J8F7_9GAMM</name>
<reference evidence="1" key="1">
    <citation type="journal article" date="2022" name="Arch. Microbiol.">
        <title>Microbulbifer okhotskensis sp. nov., isolated from a deep bottom sediment of the Okhotsk Sea.</title>
        <authorList>
            <person name="Romanenko L."/>
            <person name="Kurilenko V."/>
            <person name="Otstavnykh N."/>
            <person name="Velansky P."/>
            <person name="Isaeva M."/>
            <person name="Mikhailov V."/>
        </authorList>
    </citation>
    <scope>NUCLEOTIDE SEQUENCE</scope>
    <source>
        <strain evidence="1">OS29</strain>
    </source>
</reference>
<dbReference type="RefSeq" id="WP_252472781.1">
    <property type="nucleotide sequence ID" value="NZ_JALBWM010000207.1"/>
</dbReference>
<protein>
    <submittedName>
        <fullName evidence="1">Uncharacterized protein</fullName>
    </submittedName>
</protein>
<keyword evidence="2" id="KW-1185">Reference proteome</keyword>
<gene>
    <name evidence="1" type="ORF">MO867_21080</name>
</gene>
<evidence type="ECO:0000313" key="2">
    <source>
        <dbReference type="Proteomes" id="UP001139028"/>
    </source>
</evidence>
<comment type="caution">
    <text evidence="1">The sequence shown here is derived from an EMBL/GenBank/DDBJ whole genome shotgun (WGS) entry which is preliminary data.</text>
</comment>
<organism evidence="1 2">
    <name type="scientific">Microbulbifer okhotskensis</name>
    <dbReference type="NCBI Taxonomy" id="2926617"/>
    <lineage>
        <taxon>Bacteria</taxon>
        <taxon>Pseudomonadati</taxon>
        <taxon>Pseudomonadota</taxon>
        <taxon>Gammaproteobacteria</taxon>
        <taxon>Cellvibrionales</taxon>
        <taxon>Microbulbiferaceae</taxon>
        <taxon>Microbulbifer</taxon>
    </lineage>
</organism>
<dbReference type="EMBL" id="JALBWM010000207">
    <property type="protein sequence ID" value="MCO1336825.1"/>
    <property type="molecule type" value="Genomic_DNA"/>
</dbReference>
<sequence>MHKPTLVKFPYLLIYSLAIALLFPSTWAYGVAPHPATFIRQNTDLVAASLDVGPGRVSGAGVIVDNNYQYTTGELLGIAIFRAMGRNSAQSKGNSKAHAPPIRHFEGATSIDFQAKIAHKKYHQICDRRSPKGMPLCMEAGWKYRQAIACLEARETWEARWGTRYTLAPHERALENVRARLKNAARDRDRYCSIDRESTE</sequence>
<evidence type="ECO:0000313" key="1">
    <source>
        <dbReference type="EMBL" id="MCO1336825.1"/>
    </source>
</evidence>
<dbReference type="AlphaFoldDB" id="A0A9X2J8F7"/>